<sequence>MAEQKKVLFFRDYEGFSGGHLKVWNYFNHFIARDYAPSISFSEQSLWDSNNPWFAAKDKVLSDIGAITPDIVFLAGMDWLRKPEIKNCPATTPIINLVQGIRHREPGTPLYSFLKNKAIRICVSEQVAEAIRQTQQVNGPVYTIPNGIDLPPLPQAIPFADRPIDILISGLKHGLLAQQLAESLRPLNKNVTVLTGYQSRADYLKQISQAKIAVFLPLHEEGFYLPPLEAMAMETLVICPDCIGNRSFCLPDDNCFRPQHDFVAILDSVHQAVSLSMHKRQQLLSNAKQTALKHNLHTEQQAFFEILDNLPNIW</sequence>
<dbReference type="AlphaFoldDB" id="A0A2S5CM07"/>
<dbReference type="Pfam" id="PF13692">
    <property type="entry name" value="Glyco_trans_1_4"/>
    <property type="match status" value="1"/>
</dbReference>
<evidence type="ECO:0000313" key="2">
    <source>
        <dbReference type="Proteomes" id="UP000237423"/>
    </source>
</evidence>
<organism evidence="1 2">
    <name type="scientific">Methylovulum psychrotolerans</name>
    <dbReference type="NCBI Taxonomy" id="1704499"/>
    <lineage>
        <taxon>Bacteria</taxon>
        <taxon>Pseudomonadati</taxon>
        <taxon>Pseudomonadota</taxon>
        <taxon>Gammaproteobacteria</taxon>
        <taxon>Methylococcales</taxon>
        <taxon>Methylococcaceae</taxon>
        <taxon>Methylovulum</taxon>
    </lineage>
</organism>
<dbReference type="EMBL" id="PGFZ01000004">
    <property type="protein sequence ID" value="POZ51850.1"/>
    <property type="molecule type" value="Genomic_DNA"/>
</dbReference>
<name>A0A2S5CM07_9GAMM</name>
<reference evidence="1 2" key="1">
    <citation type="submission" date="2017-11" db="EMBL/GenBank/DDBJ databases">
        <title>Draft Genome Sequence of Methylobacter psychrotolerans Sph1T, an Obligate Methanotroph from Low-Temperature Environments.</title>
        <authorList>
            <person name="Oshkin I.Y."/>
            <person name="Miroshnikov K."/>
            <person name="Belova S.E."/>
            <person name="Korzhenkov A."/>
            <person name="Toshchakov S.V."/>
            <person name="Dedysh S.N."/>
        </authorList>
    </citation>
    <scope>NUCLEOTIDE SEQUENCE [LARGE SCALE GENOMIC DNA]</scope>
    <source>
        <strain evidence="1 2">Sph1</strain>
    </source>
</reference>
<dbReference type="SUPFAM" id="SSF53756">
    <property type="entry name" value="UDP-Glycosyltransferase/glycogen phosphorylase"/>
    <property type="match status" value="1"/>
</dbReference>
<dbReference type="RefSeq" id="WP_103974201.1">
    <property type="nucleotide sequence ID" value="NZ_PGFZ01000004.1"/>
</dbReference>
<protein>
    <submittedName>
        <fullName evidence="1">Uncharacterized protein</fullName>
    </submittedName>
</protein>
<accession>A0A2S5CM07</accession>
<dbReference type="Proteomes" id="UP000237423">
    <property type="component" value="Unassembled WGS sequence"/>
</dbReference>
<comment type="caution">
    <text evidence="1">The sequence shown here is derived from an EMBL/GenBank/DDBJ whole genome shotgun (WGS) entry which is preliminary data.</text>
</comment>
<gene>
    <name evidence="1" type="ORF">AADEFJLK_02068</name>
</gene>
<dbReference type="Gene3D" id="3.40.50.2000">
    <property type="entry name" value="Glycogen Phosphorylase B"/>
    <property type="match status" value="1"/>
</dbReference>
<evidence type="ECO:0000313" key="1">
    <source>
        <dbReference type="EMBL" id="POZ51850.1"/>
    </source>
</evidence>
<proteinExistence type="predicted"/>